<accession>A0ABQ4CL60</accession>
<reference evidence="2 3" key="1">
    <citation type="submission" date="2021-01" db="EMBL/GenBank/DDBJ databases">
        <title>Whole genome shotgun sequence of Asanoa siamensis NBRC 107932.</title>
        <authorList>
            <person name="Komaki H."/>
            <person name="Tamura T."/>
        </authorList>
    </citation>
    <scope>NUCLEOTIDE SEQUENCE [LARGE SCALE GENOMIC DNA]</scope>
    <source>
        <strain evidence="2 3">NBRC 107932</strain>
    </source>
</reference>
<dbReference type="Proteomes" id="UP000604117">
    <property type="component" value="Unassembled WGS sequence"/>
</dbReference>
<keyword evidence="3" id="KW-1185">Reference proteome</keyword>
<dbReference type="RefSeq" id="WP_203711471.1">
    <property type="nucleotide sequence ID" value="NZ_BONE01000008.1"/>
</dbReference>
<evidence type="ECO:0000313" key="2">
    <source>
        <dbReference type="EMBL" id="GIF72016.1"/>
    </source>
</evidence>
<dbReference type="EMBL" id="BONE01000008">
    <property type="protein sequence ID" value="GIF72016.1"/>
    <property type="molecule type" value="Genomic_DNA"/>
</dbReference>
<comment type="caution">
    <text evidence="2">The sequence shown here is derived from an EMBL/GenBank/DDBJ whole genome shotgun (WGS) entry which is preliminary data.</text>
</comment>
<keyword evidence="1" id="KW-0812">Transmembrane</keyword>
<keyword evidence="1" id="KW-1133">Transmembrane helix</keyword>
<evidence type="ECO:0000256" key="1">
    <source>
        <dbReference type="SAM" id="Phobius"/>
    </source>
</evidence>
<protein>
    <submittedName>
        <fullName evidence="2">Uncharacterized protein</fullName>
    </submittedName>
</protein>
<keyword evidence="1" id="KW-0472">Membrane</keyword>
<proteinExistence type="predicted"/>
<name>A0ABQ4CL60_9ACTN</name>
<sequence>MRLDGEQHGLIQNADQIVNAFYAETRDWLKTGLRLLHEGLYREARNCFDDLLVKEAHDDGAIASERRMRAHAYAALAILAGRRPSYRSPDEVHAVVNHVVNARAVALATVIAALVRDDYFGSDGMTVPSRLDSLSRTADPRRLSRSEFALLATHTRPCRGPAWAAFAAEADRRGVWVDRYEEPATLPVASPERQIGVPLYFYPMPRKPLPPNSTPAAVRAGAGVLALVTPFVGVLDGVAWHIQLAIAGPFVVAAVLLFFFSVTAYRDFQTDRVRQREWEEAKAQTARRPSDRQMDTWLEDDVVRIAEIAARRHRLDKSVTGGRGGLIVEPQTAVGVSNLRRGELIERVGAGYRQLGRDGGRARTPLAKVRTGSDGKLRSDHYRIMVIFLTEQRVAVFECDLDFARRVLLTESTQTFHYDDVVSISSRTVSEGAKASDEVRIRFDDGSGNYATISVNHRFAMSLVSGERVEVGVGISGPAQRRSKLAVAWENARVERVVQRMVWSRKERRAEAA</sequence>
<feature type="transmembrane region" description="Helical" evidence="1">
    <location>
        <begin position="241"/>
        <end position="265"/>
    </location>
</feature>
<evidence type="ECO:0000313" key="3">
    <source>
        <dbReference type="Proteomes" id="UP000604117"/>
    </source>
</evidence>
<organism evidence="2 3">
    <name type="scientific">Asanoa siamensis</name>
    <dbReference type="NCBI Taxonomy" id="926357"/>
    <lineage>
        <taxon>Bacteria</taxon>
        <taxon>Bacillati</taxon>
        <taxon>Actinomycetota</taxon>
        <taxon>Actinomycetes</taxon>
        <taxon>Micromonosporales</taxon>
        <taxon>Micromonosporaceae</taxon>
        <taxon>Asanoa</taxon>
    </lineage>
</organism>
<gene>
    <name evidence="2" type="ORF">Asi02nite_15340</name>
</gene>